<dbReference type="Pfam" id="PF02668">
    <property type="entry name" value="TauD"/>
    <property type="match status" value="1"/>
</dbReference>
<feature type="compositionally biased region" description="Polar residues" evidence="6">
    <location>
        <begin position="317"/>
        <end position="339"/>
    </location>
</feature>
<accession>R8BM58</accession>
<dbReference type="OrthoDB" id="5818554at2759"/>
<sequence>MPGLVQETPFKTFAVRELHPTFAAEIEGVDFGNLSDEQLTEVKDAMAKYGVCVFRDTGLTDDSHVEFSRKLGDLDDIRRYLGPGRKMRYTHVELFDAGNLDADSNLIDPDSPRAHSNKGNGLFHVDSSFNPRRASYSLLRGVELPPPEAGGNTDFADSRAAWDDLPEELKTELLEKNYLGAHCMAHSRKQGSPEYFADLDPSTAPMSYHRIAQLHEPSGRMNLYVGAHLHHIEGVSAEKSAALIEALNNHTRQQKYIISVSWHNPGDMIIWDNRAVLHRAGEFRGRYKRDMRRTTVHDDGSYAWGENSVGTRMPGNESWTKPQLVQQMSGPTHTTMASN</sequence>
<dbReference type="Gene3D" id="3.60.130.10">
    <property type="entry name" value="Clavaminate synthase-like"/>
    <property type="match status" value="1"/>
</dbReference>
<dbReference type="Proteomes" id="UP000014074">
    <property type="component" value="Unassembled WGS sequence"/>
</dbReference>
<evidence type="ECO:0000256" key="1">
    <source>
        <dbReference type="ARBA" id="ARBA00005896"/>
    </source>
</evidence>
<dbReference type="GO" id="GO:0046872">
    <property type="term" value="F:metal ion binding"/>
    <property type="evidence" value="ECO:0007669"/>
    <property type="project" value="UniProtKB-KW"/>
</dbReference>
<dbReference type="SUPFAM" id="SSF51197">
    <property type="entry name" value="Clavaminate synthase-like"/>
    <property type="match status" value="1"/>
</dbReference>
<dbReference type="AlphaFoldDB" id="R8BM58"/>
<dbReference type="InterPro" id="IPR003819">
    <property type="entry name" value="TauD/TfdA-like"/>
</dbReference>
<evidence type="ECO:0000313" key="9">
    <source>
        <dbReference type="Proteomes" id="UP000014074"/>
    </source>
</evidence>
<dbReference type="InterPro" id="IPR051178">
    <property type="entry name" value="TfdA_dioxygenase"/>
</dbReference>
<name>R8BM58_PHAM7</name>
<dbReference type="PANTHER" id="PTHR43779:SF3">
    <property type="entry name" value="(3R)-3-[(CARBOXYMETHYL)AMINO]FATTY ACID OXYGENASE_DECARBOXYLASE"/>
    <property type="match status" value="1"/>
</dbReference>
<evidence type="ECO:0000256" key="2">
    <source>
        <dbReference type="ARBA" id="ARBA00022723"/>
    </source>
</evidence>
<dbReference type="GeneID" id="19324488"/>
<dbReference type="KEGG" id="tmn:UCRPA7_4074"/>
<dbReference type="EMBL" id="KB933094">
    <property type="protein sequence ID" value="EOO00417.1"/>
    <property type="molecule type" value="Genomic_DNA"/>
</dbReference>
<evidence type="ECO:0000259" key="7">
    <source>
        <dbReference type="Pfam" id="PF02668"/>
    </source>
</evidence>
<comment type="similarity">
    <text evidence="1">Belongs to the TfdA dioxygenase family.</text>
</comment>
<gene>
    <name evidence="8" type="ORF">UCRPA7_4074</name>
</gene>
<proteinExistence type="inferred from homology"/>
<dbReference type="eggNOG" id="ENOG502QUAD">
    <property type="taxonomic scope" value="Eukaryota"/>
</dbReference>
<keyword evidence="9" id="KW-1185">Reference proteome</keyword>
<dbReference type="RefSeq" id="XP_007914841.1">
    <property type="nucleotide sequence ID" value="XM_007916650.1"/>
</dbReference>
<protein>
    <submittedName>
        <fullName evidence="8">Putative-dichlorophenoxyacetate alpha-ketoglutarate dioxygenase protein</fullName>
    </submittedName>
</protein>
<organism evidence="8 9">
    <name type="scientific">Phaeoacremonium minimum (strain UCR-PA7)</name>
    <name type="common">Esca disease fungus</name>
    <name type="synonym">Togninia minima</name>
    <dbReference type="NCBI Taxonomy" id="1286976"/>
    <lineage>
        <taxon>Eukaryota</taxon>
        <taxon>Fungi</taxon>
        <taxon>Dikarya</taxon>
        <taxon>Ascomycota</taxon>
        <taxon>Pezizomycotina</taxon>
        <taxon>Sordariomycetes</taxon>
        <taxon>Sordariomycetidae</taxon>
        <taxon>Togniniales</taxon>
        <taxon>Togniniaceae</taxon>
        <taxon>Phaeoacremonium</taxon>
    </lineage>
</organism>
<reference evidence="9" key="1">
    <citation type="journal article" date="2013" name="Genome Announc.">
        <title>Draft genome sequence of the ascomycete Phaeoacremonium aleophilum strain UCR-PA7, a causal agent of the esca disease complex in grapevines.</title>
        <authorList>
            <person name="Blanco-Ulate B."/>
            <person name="Rolshausen P."/>
            <person name="Cantu D."/>
        </authorList>
    </citation>
    <scope>NUCLEOTIDE SEQUENCE [LARGE SCALE GENOMIC DNA]</scope>
    <source>
        <strain evidence="9">UCR-PA7</strain>
    </source>
</reference>
<evidence type="ECO:0000256" key="3">
    <source>
        <dbReference type="ARBA" id="ARBA00022964"/>
    </source>
</evidence>
<feature type="domain" description="TauD/TfdA-like" evidence="7">
    <location>
        <begin position="15"/>
        <end position="295"/>
    </location>
</feature>
<dbReference type="GO" id="GO:0051213">
    <property type="term" value="F:dioxygenase activity"/>
    <property type="evidence" value="ECO:0007669"/>
    <property type="project" value="UniProtKB-KW"/>
</dbReference>
<keyword evidence="4" id="KW-0560">Oxidoreductase</keyword>
<keyword evidence="2" id="KW-0479">Metal-binding</keyword>
<evidence type="ECO:0000313" key="8">
    <source>
        <dbReference type="EMBL" id="EOO00417.1"/>
    </source>
</evidence>
<evidence type="ECO:0000256" key="4">
    <source>
        <dbReference type="ARBA" id="ARBA00023002"/>
    </source>
</evidence>
<evidence type="ECO:0000256" key="5">
    <source>
        <dbReference type="ARBA" id="ARBA00023004"/>
    </source>
</evidence>
<dbReference type="PANTHER" id="PTHR43779">
    <property type="entry name" value="DIOXYGENASE RV0097-RELATED"/>
    <property type="match status" value="1"/>
</dbReference>
<keyword evidence="5" id="KW-0408">Iron</keyword>
<dbReference type="HOGENOM" id="CLU_036005_2_0_1"/>
<feature type="region of interest" description="Disordered" evidence="6">
    <location>
        <begin position="305"/>
        <end position="339"/>
    </location>
</feature>
<keyword evidence="3 8" id="KW-0223">Dioxygenase</keyword>
<dbReference type="InterPro" id="IPR042098">
    <property type="entry name" value="TauD-like_sf"/>
</dbReference>
<evidence type="ECO:0000256" key="6">
    <source>
        <dbReference type="SAM" id="MobiDB-lite"/>
    </source>
</evidence>